<dbReference type="InterPro" id="IPR017850">
    <property type="entry name" value="Alkaline_phosphatase_core_sf"/>
</dbReference>
<protein>
    <recommendedName>
        <fullName evidence="3">Sulfatase N-terminal domain-containing protein</fullName>
    </recommendedName>
</protein>
<dbReference type="GO" id="GO:0046872">
    <property type="term" value="F:metal ion binding"/>
    <property type="evidence" value="ECO:0007669"/>
    <property type="project" value="UniProtKB-KW"/>
</dbReference>
<sequence>MTEATNLLILFSDQHSKHMLGCYGNPAVKTPCLDALAADGVCFDAAYANCPVCVPSRASMAIGDYGSRHGYWDNAYAYDGKVKSWGSRLTEQGFSVTTIGKLHFKGDMPETGFPDQRIPLHIKDGIGDVYGEIRDRQITRPQFCKALEEARAGESDYTRYDREVARRAAEFLRTEGSVSKSPFALMAGFVAPHFPLVVPQEYVDLYPDPEALPLPVQFDREEWPHHPVVDDYRRYCCQEDLPDSVKRNAIRIYYGLCSFLDAQVGVVLKALEETGLDKNTRVLYCTDHGDTMGEHGLFFKSTMYEGSVSIPMIFSGPGIRKGKRNATGVSLVDIYPTAIECLGGVMCEEDRRLPGRSLLAFAGGKEEPERAVYSEYLGFGIYTGEFMLRRGRFKYIHYVGERPQLFDLKEDPEECRDLAGDPEYCEVIRRMEKELRTLVDPEKAEEDARIAQRALLDRFGGQEAFLKTFHPSLFSPIPDLEEK</sequence>
<evidence type="ECO:0000313" key="5">
    <source>
        <dbReference type="Proteomes" id="UP000037392"/>
    </source>
</evidence>
<dbReference type="EMBL" id="ADLK01000011">
    <property type="protein sequence ID" value="KMW22232.1"/>
    <property type="molecule type" value="Genomic_DNA"/>
</dbReference>
<organism evidence="4 5">
    <name type="scientific">[Clostridium] citroniae WAL-19142</name>
    <dbReference type="NCBI Taxonomy" id="742734"/>
    <lineage>
        <taxon>Bacteria</taxon>
        <taxon>Bacillati</taxon>
        <taxon>Bacillota</taxon>
        <taxon>Clostridia</taxon>
        <taxon>Lachnospirales</taxon>
        <taxon>Lachnospiraceae</taxon>
        <taxon>Enterocloster</taxon>
    </lineage>
</organism>
<gene>
    <name evidence="4" type="ORF">HMPREF9470_01461</name>
</gene>
<evidence type="ECO:0000256" key="1">
    <source>
        <dbReference type="ARBA" id="ARBA00022723"/>
    </source>
</evidence>
<dbReference type="OrthoDB" id="279611at2"/>
<dbReference type="AlphaFoldDB" id="A0A0J9CAR5"/>
<dbReference type="InterPro" id="IPR000917">
    <property type="entry name" value="Sulfatase_N"/>
</dbReference>
<dbReference type="SUPFAM" id="SSF53649">
    <property type="entry name" value="Alkaline phosphatase-like"/>
    <property type="match status" value="1"/>
</dbReference>
<evidence type="ECO:0000259" key="3">
    <source>
        <dbReference type="Pfam" id="PF00884"/>
    </source>
</evidence>
<reference evidence="4 5" key="1">
    <citation type="submission" date="2011-04" db="EMBL/GenBank/DDBJ databases">
        <title>The Genome Sequence of Clostridium citroniae WAL-19142.</title>
        <authorList>
            <consortium name="The Broad Institute Genome Sequencing Platform"/>
            <person name="Earl A."/>
            <person name="Ward D."/>
            <person name="Feldgarden M."/>
            <person name="Gevers D."/>
            <person name="Warren Y.A."/>
            <person name="Tyrrell K.L."/>
            <person name="Citron D.M."/>
            <person name="Goldstein E.J."/>
            <person name="Daigneault M."/>
            <person name="Allen-Vercoe E."/>
            <person name="Young S.K."/>
            <person name="Zeng Q."/>
            <person name="Gargeya S."/>
            <person name="Fitzgerald M."/>
            <person name="Haas B."/>
            <person name="Abouelleil A."/>
            <person name="Alvarado L."/>
            <person name="Arachchi H.M."/>
            <person name="Berlin A."/>
            <person name="Brown A."/>
            <person name="Chapman S.B."/>
            <person name="Chen Z."/>
            <person name="Dunbar C."/>
            <person name="Freedman E."/>
            <person name="Gearin G."/>
            <person name="Gellesch M."/>
            <person name="Goldberg J."/>
            <person name="Griggs A."/>
            <person name="Gujja S."/>
            <person name="Heilman E.R."/>
            <person name="Heiman D."/>
            <person name="Howarth C."/>
            <person name="Larson L."/>
            <person name="Lui A."/>
            <person name="MacDonald P.J."/>
            <person name="Mehta T."/>
            <person name="Montmayeur A."/>
            <person name="Murphy C."/>
            <person name="Neiman D."/>
            <person name="Pearson M."/>
            <person name="Priest M."/>
            <person name="Roberts A."/>
            <person name="Saif S."/>
            <person name="Shea T."/>
            <person name="Shenoy N."/>
            <person name="Sisk P."/>
            <person name="Stolte C."/>
            <person name="Sykes S."/>
            <person name="White J."/>
            <person name="Yandava C."/>
            <person name="Wortman J."/>
            <person name="Nusbaum C."/>
            <person name="Birren B."/>
        </authorList>
    </citation>
    <scope>NUCLEOTIDE SEQUENCE [LARGE SCALE GENOMIC DNA]</scope>
    <source>
        <strain evidence="4 5">WAL-19142</strain>
    </source>
</reference>
<keyword evidence="1" id="KW-0479">Metal-binding</keyword>
<dbReference type="PANTHER" id="PTHR45953:SF1">
    <property type="entry name" value="IDURONATE 2-SULFATASE"/>
    <property type="match status" value="1"/>
</dbReference>
<feature type="domain" description="Sulfatase N-terminal" evidence="3">
    <location>
        <begin position="6"/>
        <end position="343"/>
    </location>
</feature>
<dbReference type="CDD" id="cd16037">
    <property type="entry name" value="sulfatase_like"/>
    <property type="match status" value="1"/>
</dbReference>
<proteinExistence type="predicted"/>
<dbReference type="Pfam" id="PF00884">
    <property type="entry name" value="Sulfatase"/>
    <property type="match status" value="1"/>
</dbReference>
<evidence type="ECO:0000256" key="2">
    <source>
        <dbReference type="ARBA" id="ARBA00022801"/>
    </source>
</evidence>
<dbReference type="RefSeq" id="WP_048929519.1">
    <property type="nucleotide sequence ID" value="NZ_KQ235876.1"/>
</dbReference>
<name>A0A0J9CAR5_9FIRM</name>
<dbReference type="GO" id="GO:0005737">
    <property type="term" value="C:cytoplasm"/>
    <property type="evidence" value="ECO:0007669"/>
    <property type="project" value="TreeGrafter"/>
</dbReference>
<keyword evidence="2" id="KW-0378">Hydrolase</keyword>
<dbReference type="GO" id="GO:0008484">
    <property type="term" value="F:sulfuric ester hydrolase activity"/>
    <property type="evidence" value="ECO:0007669"/>
    <property type="project" value="TreeGrafter"/>
</dbReference>
<accession>A0A0J9CAR5</accession>
<dbReference type="Gene3D" id="3.40.720.10">
    <property type="entry name" value="Alkaline Phosphatase, subunit A"/>
    <property type="match status" value="1"/>
</dbReference>
<dbReference type="PANTHER" id="PTHR45953">
    <property type="entry name" value="IDURONATE 2-SULFATASE"/>
    <property type="match status" value="1"/>
</dbReference>
<evidence type="ECO:0000313" key="4">
    <source>
        <dbReference type="EMBL" id="KMW22232.1"/>
    </source>
</evidence>
<dbReference type="GeneID" id="93164546"/>
<comment type="caution">
    <text evidence="4">The sequence shown here is derived from an EMBL/GenBank/DDBJ whole genome shotgun (WGS) entry which is preliminary data.</text>
</comment>
<dbReference type="PATRIC" id="fig|742734.4.peg.1561"/>
<dbReference type="Proteomes" id="UP000037392">
    <property type="component" value="Unassembled WGS sequence"/>
</dbReference>